<dbReference type="SMART" id="SM00850">
    <property type="entry name" value="LytTR"/>
    <property type="match status" value="1"/>
</dbReference>
<protein>
    <submittedName>
        <fullName evidence="2">LytTR family transcriptional regulator</fullName>
    </submittedName>
</protein>
<dbReference type="Pfam" id="PF04397">
    <property type="entry name" value="LytTR"/>
    <property type="match status" value="1"/>
</dbReference>
<dbReference type="InterPro" id="IPR046947">
    <property type="entry name" value="LytR-like"/>
</dbReference>
<gene>
    <name evidence="2" type="ORF">LB941_02000</name>
</gene>
<evidence type="ECO:0000259" key="1">
    <source>
        <dbReference type="PROSITE" id="PS50930"/>
    </source>
</evidence>
<dbReference type="GO" id="GO:0003677">
    <property type="term" value="F:DNA binding"/>
    <property type="evidence" value="ECO:0007669"/>
    <property type="project" value="InterPro"/>
</dbReference>
<dbReference type="RefSeq" id="WP_253359069.1">
    <property type="nucleotide sequence ID" value="NZ_JAIULA010000003.1"/>
</dbReference>
<comment type="caution">
    <text evidence="2">The sequence shown here is derived from an EMBL/GenBank/DDBJ whole genome shotgun (WGS) entry which is preliminary data.</text>
</comment>
<dbReference type="InterPro" id="IPR007492">
    <property type="entry name" value="LytTR_DNA-bd_dom"/>
</dbReference>
<dbReference type="PANTHER" id="PTHR37299:SF1">
    <property type="entry name" value="STAGE 0 SPORULATION PROTEIN A HOMOLOG"/>
    <property type="match status" value="1"/>
</dbReference>
<reference evidence="2 3" key="1">
    <citation type="journal article" date="2023" name="Int. J. Syst. Evol. Microbiol.">
        <title>Ligilactobacillus ubinensis sp. nov., a novel species isolated from the wild ferment of a durian fruit (Durio zibethinus).</title>
        <authorList>
            <person name="Heng Y.C."/>
            <person name="Menon N."/>
            <person name="Chen B."/>
            <person name="Loo B.Z.L."/>
            <person name="Wong G.W.J."/>
            <person name="Lim A.C.H."/>
            <person name="Silvaraju S."/>
            <person name="Kittelmann S."/>
        </authorList>
    </citation>
    <scope>NUCLEOTIDE SEQUENCE [LARGE SCALE GENOMIC DNA]</scope>
    <source>
        <strain evidence="2 3">WILCCON 0076</strain>
    </source>
</reference>
<dbReference type="PANTHER" id="PTHR37299">
    <property type="entry name" value="TRANSCRIPTIONAL REGULATOR-RELATED"/>
    <property type="match status" value="1"/>
</dbReference>
<evidence type="ECO:0000313" key="2">
    <source>
        <dbReference type="EMBL" id="MCP0886106.1"/>
    </source>
</evidence>
<keyword evidence="3" id="KW-1185">Reference proteome</keyword>
<dbReference type="AlphaFoldDB" id="A0A9X2FHA0"/>
<accession>A0A9X2FHA0</accession>
<proteinExistence type="predicted"/>
<feature type="domain" description="HTH LytTR-type" evidence="1">
    <location>
        <begin position="46"/>
        <end position="150"/>
    </location>
</feature>
<organism evidence="2 3">
    <name type="scientific">Ligilactobacillus ubinensis</name>
    <dbReference type="NCBI Taxonomy" id="2876789"/>
    <lineage>
        <taxon>Bacteria</taxon>
        <taxon>Bacillati</taxon>
        <taxon>Bacillota</taxon>
        <taxon>Bacilli</taxon>
        <taxon>Lactobacillales</taxon>
        <taxon>Lactobacillaceae</taxon>
        <taxon>Ligilactobacillus</taxon>
    </lineage>
</organism>
<dbReference type="PROSITE" id="PS50930">
    <property type="entry name" value="HTH_LYTTR"/>
    <property type="match status" value="1"/>
</dbReference>
<dbReference type="Proteomes" id="UP001139006">
    <property type="component" value="Unassembled WGS sequence"/>
</dbReference>
<dbReference type="EMBL" id="JAIULA010000003">
    <property type="protein sequence ID" value="MCP0886106.1"/>
    <property type="molecule type" value="Genomic_DNA"/>
</dbReference>
<dbReference type="Gene3D" id="2.40.50.1020">
    <property type="entry name" value="LytTr DNA-binding domain"/>
    <property type="match status" value="1"/>
</dbReference>
<dbReference type="GO" id="GO:0000156">
    <property type="term" value="F:phosphorelay response regulator activity"/>
    <property type="evidence" value="ECO:0007669"/>
    <property type="project" value="InterPro"/>
</dbReference>
<sequence length="150" mass="17311">MKVHFEQDASLQKDIDITVKAADFNDEVKKLLTHIEKFDEDIAKLIPIKTTEKIVIIKINDIILADVQKDSLTIYTVTASYVIQERLYRFMDKLPDKLFVQVSKHAIINLDYLLALEDNFAGTMTARLENELRTSVSRKYLSDLEKHLGL</sequence>
<name>A0A9X2FHA0_9LACO</name>
<evidence type="ECO:0000313" key="3">
    <source>
        <dbReference type="Proteomes" id="UP001139006"/>
    </source>
</evidence>